<protein>
    <submittedName>
        <fullName evidence="1">Uncharacterized protein</fullName>
    </submittedName>
</protein>
<dbReference type="OMA" id="GQTIICE"/>
<name>A0A8S1L1A0_PARPR</name>
<sequence length="788" mass="93268">MQQLSAYALLQEFEKQSELEISSLRNEFQKESTYVIEVCANEQKLNNVSIFKNPFFQDHLLTENSFLQIIKQGKVDTQIATMGSPYAITLNEKNLKNQDDLYKFIVRNLDKTFTVQEIRHNSYTVSVSFCEFLKSFIISSSGQTIICEDKNDISKYNQIQGYERACKVAILFFNIHSKMNYNQQINFAKDLINRSLVGCRNSSNFIEWYTIMEHYQLQRILSPNIVKNFLNYYNLEIAKSNEQQTNLINFPSIYDQIYNQIIDKYHDYYKGKTIYFWKDDKYLGNCYIPSKHFEILRQIKIYINNSKSNFYMNQPPNFLSSFNLNQQEYEFYLKCLNLMFSIPFNQRKSYNFLQLSTLVFNCVHKKLTNIPQKLDYELSLAQCLKPQTTIIVLIPVGINGMGYDEICQHIIKMCEGVKIVSKINQVNDNQILYLFDQICSLKQLKQIHNELKQLPYDIRTIALYPECTHYYLSEKQSRFPFSFKFIMFCLLSVLDQRDQVNQIIKQLKDLENQNLNHLPSDYQISCHYMPQKKEADDLYGEIVESDFKAAFSFTNDYLIESLSQYKDYVGNIPKGYLQDQAKKIINQIEDKVKINITKKKQLLYNKTNSKFEKQYVLYIQNPNWDDIDNFIFDGLEIILKNYPKDTYANLMYQLLNQQFFQKRNTQTYLRENQPYMLSEKSEQKERQVQVQVVVIVVDGIIILQPQDLGLNLLQDIPIYSNNIEVINSIRIAQFVKSKVEKLYDKQTKEETIFQLDLELNYKVWKVYLVKLKPIIINLVEGLVEKLVN</sequence>
<comment type="caution">
    <text evidence="1">The sequence shown here is derived from an EMBL/GenBank/DDBJ whole genome shotgun (WGS) entry which is preliminary data.</text>
</comment>
<reference evidence="1" key="1">
    <citation type="submission" date="2021-01" db="EMBL/GenBank/DDBJ databases">
        <authorList>
            <consortium name="Genoscope - CEA"/>
            <person name="William W."/>
        </authorList>
    </citation>
    <scope>NUCLEOTIDE SEQUENCE</scope>
</reference>
<evidence type="ECO:0000313" key="2">
    <source>
        <dbReference type="Proteomes" id="UP000688137"/>
    </source>
</evidence>
<organism evidence="1 2">
    <name type="scientific">Paramecium primaurelia</name>
    <dbReference type="NCBI Taxonomy" id="5886"/>
    <lineage>
        <taxon>Eukaryota</taxon>
        <taxon>Sar</taxon>
        <taxon>Alveolata</taxon>
        <taxon>Ciliophora</taxon>
        <taxon>Intramacronucleata</taxon>
        <taxon>Oligohymenophorea</taxon>
        <taxon>Peniculida</taxon>
        <taxon>Parameciidae</taxon>
        <taxon>Paramecium</taxon>
    </lineage>
</organism>
<keyword evidence="2" id="KW-1185">Reference proteome</keyword>
<evidence type="ECO:0000313" key="1">
    <source>
        <dbReference type="EMBL" id="CAD8061710.1"/>
    </source>
</evidence>
<dbReference type="AlphaFoldDB" id="A0A8S1L1A0"/>
<accession>A0A8S1L1A0</accession>
<dbReference type="Proteomes" id="UP000688137">
    <property type="component" value="Unassembled WGS sequence"/>
</dbReference>
<proteinExistence type="predicted"/>
<gene>
    <name evidence="1" type="ORF">PPRIM_AZ9-3.1.T0320092</name>
</gene>
<dbReference type="EMBL" id="CAJJDM010000031">
    <property type="protein sequence ID" value="CAD8061710.1"/>
    <property type="molecule type" value="Genomic_DNA"/>
</dbReference>